<evidence type="ECO:0000256" key="1">
    <source>
        <dbReference type="SAM" id="MobiDB-lite"/>
    </source>
</evidence>
<dbReference type="GO" id="GO:0009297">
    <property type="term" value="P:pilus assembly"/>
    <property type="evidence" value="ECO:0007669"/>
    <property type="project" value="InterPro"/>
</dbReference>
<dbReference type="AlphaFoldDB" id="A0A4R0WMK2"/>
<organism evidence="3 4">
    <name type="scientific">Paraburkholderia steynii</name>
    <dbReference type="NCBI Taxonomy" id="1245441"/>
    <lineage>
        <taxon>Bacteria</taxon>
        <taxon>Pseudomonadati</taxon>
        <taxon>Pseudomonadota</taxon>
        <taxon>Betaproteobacteria</taxon>
        <taxon>Burkholderiales</taxon>
        <taxon>Burkholderiaceae</taxon>
        <taxon>Paraburkholderia</taxon>
    </lineage>
</organism>
<keyword evidence="4" id="KW-1185">Reference proteome</keyword>
<evidence type="ECO:0000313" key="4">
    <source>
        <dbReference type="Proteomes" id="UP000294200"/>
    </source>
</evidence>
<dbReference type="Proteomes" id="UP000294200">
    <property type="component" value="Unassembled WGS sequence"/>
</dbReference>
<gene>
    <name evidence="3" type="ORF">BZM27_55235</name>
</gene>
<reference evidence="3 4" key="1">
    <citation type="submission" date="2017-02" db="EMBL/GenBank/DDBJ databases">
        <title>Paraburkholderia sophoroidis sp. nov. and Paraburkholderia steynii sp. nov. rhizobial symbionts of the fynbos legume Hypocalyptus sophoroides.</title>
        <authorList>
            <person name="Steenkamp E.T."/>
            <person name="Beukes C.W."/>
            <person name="Van Zyl E."/>
            <person name="Avontuur J."/>
            <person name="Chan W.Y."/>
            <person name="Hassen A."/>
            <person name="Palmer M."/>
            <person name="Mthombeni L."/>
            <person name="Phalane F."/>
            <person name="Sereme K."/>
            <person name="Venter S.N."/>
        </authorList>
    </citation>
    <scope>NUCLEOTIDE SEQUENCE [LARGE SCALE GENOMIC DNA]</scope>
    <source>
        <strain evidence="3 4">HC1.1ba</strain>
    </source>
</reference>
<proteinExistence type="predicted"/>
<dbReference type="Pfam" id="PF07655">
    <property type="entry name" value="Secretin_N_2"/>
    <property type="match status" value="1"/>
</dbReference>
<sequence length="150" mass="15954">DGKGAAAVSNGATGKNYEEPVYGQVFTGSVGEYLTRMTEDLGLDWSFDGSTINVTRFVTRMYQIAAIPGKVAMKSTMSKGMDTSTGNQANGSGGSSGNTGSFSAQTSTGREGEFDQIAVIKESLDKLRSPMGRVTVNPQSRLVMVLRHER</sequence>
<evidence type="ECO:0000259" key="2">
    <source>
        <dbReference type="Pfam" id="PF07655"/>
    </source>
</evidence>
<comment type="caution">
    <text evidence="3">The sequence shown here is derived from an EMBL/GenBank/DDBJ whole genome shotgun (WGS) entry which is preliminary data.</text>
</comment>
<accession>A0A4R0WMK2</accession>
<protein>
    <submittedName>
        <fullName evidence="3">Type II secretory pathway protein</fullName>
    </submittedName>
</protein>
<feature type="domain" description="Secretin N-terminal" evidence="2">
    <location>
        <begin position="59"/>
        <end position="127"/>
    </location>
</feature>
<name>A0A4R0WMK2_9BURK</name>
<feature type="region of interest" description="Disordered" evidence="1">
    <location>
        <begin position="77"/>
        <end position="110"/>
    </location>
</feature>
<feature type="non-terminal residue" evidence="3">
    <location>
        <position position="150"/>
    </location>
</feature>
<dbReference type="EMBL" id="MWML01001165">
    <property type="protein sequence ID" value="TCF98092.1"/>
    <property type="molecule type" value="Genomic_DNA"/>
</dbReference>
<dbReference type="InterPro" id="IPR011514">
    <property type="entry name" value="Secretin_N_2"/>
</dbReference>
<feature type="non-terminal residue" evidence="3">
    <location>
        <position position="1"/>
    </location>
</feature>
<dbReference type="GO" id="GO:0019867">
    <property type="term" value="C:outer membrane"/>
    <property type="evidence" value="ECO:0007669"/>
    <property type="project" value="InterPro"/>
</dbReference>
<evidence type="ECO:0000313" key="3">
    <source>
        <dbReference type="EMBL" id="TCF98092.1"/>
    </source>
</evidence>